<sequence length="191" mass="21090">MAKHDRTVNVGPYEAGDSRAAVCPHCEILVDSTFVSQEDGLLVAVCDVCGQLVGIASQSQPLELRIEFYEGGHGAIPDESALMCVVEGYCFPYGRPLFELFEEAVRVLDLCRDKYAAPNMVGTFLTVRISRKWRETVNTLLARLDVRIANGMAEARIFGATLPQYETNRSLVVDEDHNVVTIVADILRSLP</sequence>
<protein>
    <recommendedName>
        <fullName evidence="3">TFIIB-type domain-containing protein</fullName>
    </recommendedName>
</protein>
<evidence type="ECO:0000313" key="1">
    <source>
        <dbReference type="EMBL" id="EIN01539.1"/>
    </source>
</evidence>
<dbReference type="Proteomes" id="UP000004980">
    <property type="component" value="Unassembled WGS sequence"/>
</dbReference>
<keyword evidence="2" id="KW-1185">Reference proteome</keyword>
<comment type="caution">
    <text evidence="1">The sequence shown here is derived from an EMBL/GenBank/DDBJ whole genome shotgun (WGS) entry which is preliminary data.</text>
</comment>
<gene>
    <name evidence="1" type="ORF">WQE_08537</name>
</gene>
<proteinExistence type="predicted"/>
<dbReference type="RefSeq" id="WP_007579588.1">
    <property type="nucleotide sequence ID" value="NZ_AKAU01000056.1"/>
</dbReference>
<dbReference type="EMBL" id="AKAU01000056">
    <property type="protein sequence ID" value="EIN01539.1"/>
    <property type="molecule type" value="Genomic_DNA"/>
</dbReference>
<name>A0ABN0FS21_9BURK</name>
<evidence type="ECO:0008006" key="3">
    <source>
        <dbReference type="Google" id="ProtNLM"/>
    </source>
</evidence>
<evidence type="ECO:0000313" key="2">
    <source>
        <dbReference type="Proteomes" id="UP000004980"/>
    </source>
</evidence>
<organism evidence="1 2">
    <name type="scientific">Paraburkholderia hospita</name>
    <dbReference type="NCBI Taxonomy" id="169430"/>
    <lineage>
        <taxon>Bacteria</taxon>
        <taxon>Pseudomonadati</taxon>
        <taxon>Pseudomonadota</taxon>
        <taxon>Betaproteobacteria</taxon>
        <taxon>Burkholderiales</taxon>
        <taxon>Burkholderiaceae</taxon>
        <taxon>Paraburkholderia</taxon>
    </lineage>
</organism>
<accession>A0ABN0FS21</accession>
<reference evidence="1 2" key="1">
    <citation type="journal article" date="2012" name="J. Bacteriol.">
        <title>Draft Genome Sequence of the Soil Bacterium Burkholderia terrae Strain BS001, Which Interacts with Fungal Surface Structures.</title>
        <authorList>
            <person name="Nazir R."/>
            <person name="Hansen M.A."/>
            <person name="Sorensen S."/>
            <person name="van Elsas J.D."/>
        </authorList>
    </citation>
    <scope>NUCLEOTIDE SEQUENCE [LARGE SCALE GENOMIC DNA]</scope>
    <source>
        <strain evidence="1 2">BS001</strain>
    </source>
</reference>